<dbReference type="CDD" id="cd00291">
    <property type="entry name" value="SirA_YedF_YeeD"/>
    <property type="match status" value="1"/>
</dbReference>
<dbReference type="InterPro" id="IPR001455">
    <property type="entry name" value="TusA-like"/>
</dbReference>
<evidence type="ECO:0000313" key="4">
    <source>
        <dbReference type="Proteomes" id="UP001594288"/>
    </source>
</evidence>
<proteinExistence type="inferred from homology"/>
<organism evidence="3 4">
    <name type="scientific">Eiseniibacteriota bacterium</name>
    <dbReference type="NCBI Taxonomy" id="2212470"/>
    <lineage>
        <taxon>Bacteria</taxon>
        <taxon>Candidatus Eiseniibacteriota</taxon>
    </lineage>
</organism>
<sequence>MGEEPEPKKTLDCIGLYCPQPLFQTREGIDTLEVGEVLEVLSDDPAAEEDLKSFAKRTGHELMKIEKNGEVLRFLLRRTK</sequence>
<dbReference type="Proteomes" id="UP001594288">
    <property type="component" value="Unassembled WGS sequence"/>
</dbReference>
<dbReference type="EMBL" id="JBHPEI010000051">
    <property type="protein sequence ID" value="MFC1799994.1"/>
    <property type="molecule type" value="Genomic_DNA"/>
</dbReference>
<evidence type="ECO:0000256" key="1">
    <source>
        <dbReference type="ARBA" id="ARBA00008984"/>
    </source>
</evidence>
<name>A0ABV6YPJ8_UNCEI</name>
<reference evidence="3 4" key="1">
    <citation type="submission" date="2024-09" db="EMBL/GenBank/DDBJ databases">
        <authorList>
            <person name="D'Angelo T."/>
        </authorList>
    </citation>
    <scope>NUCLEOTIDE SEQUENCE [LARGE SCALE GENOMIC DNA]</scope>
    <source>
        <strain evidence="3">SAG AM-311-F02</strain>
    </source>
</reference>
<accession>A0ABV6YPJ8</accession>
<dbReference type="InterPro" id="IPR036868">
    <property type="entry name" value="TusA-like_sf"/>
</dbReference>
<keyword evidence="4" id="KW-1185">Reference proteome</keyword>
<comment type="similarity">
    <text evidence="1">Belongs to the sulfur carrier protein TusA family.</text>
</comment>
<dbReference type="Gene3D" id="3.30.110.40">
    <property type="entry name" value="TusA-like domain"/>
    <property type="match status" value="1"/>
</dbReference>
<dbReference type="SUPFAM" id="SSF64307">
    <property type="entry name" value="SirA-like"/>
    <property type="match status" value="1"/>
</dbReference>
<dbReference type="PROSITE" id="PS01148">
    <property type="entry name" value="UPF0033"/>
    <property type="match status" value="1"/>
</dbReference>
<dbReference type="PANTHER" id="PTHR33279:SF6">
    <property type="entry name" value="SULFUR CARRIER PROTEIN YEDF-RELATED"/>
    <property type="match status" value="1"/>
</dbReference>
<protein>
    <submittedName>
        <fullName evidence="3">Sulfurtransferase TusA family protein</fullName>
    </submittedName>
</protein>
<dbReference type="Pfam" id="PF01206">
    <property type="entry name" value="TusA"/>
    <property type="match status" value="1"/>
</dbReference>
<feature type="domain" description="UPF0033" evidence="2">
    <location>
        <begin position="11"/>
        <end position="35"/>
    </location>
</feature>
<gene>
    <name evidence="3" type="ORF">ACFL2Z_03680</name>
</gene>
<dbReference type="PANTHER" id="PTHR33279">
    <property type="entry name" value="SULFUR CARRIER PROTEIN YEDF-RELATED"/>
    <property type="match status" value="1"/>
</dbReference>
<evidence type="ECO:0000313" key="3">
    <source>
        <dbReference type="EMBL" id="MFC1799994.1"/>
    </source>
</evidence>
<evidence type="ECO:0000259" key="2">
    <source>
        <dbReference type="PROSITE" id="PS01148"/>
    </source>
</evidence>
<comment type="caution">
    <text evidence="3">The sequence shown here is derived from an EMBL/GenBank/DDBJ whole genome shotgun (WGS) entry which is preliminary data.</text>
</comment>